<dbReference type="AlphaFoldDB" id="A0A183ITS2"/>
<evidence type="ECO:0000256" key="4">
    <source>
        <dbReference type="PROSITE-ProRule" id="PRU00125"/>
    </source>
</evidence>
<dbReference type="Gene3D" id="2.10.110.10">
    <property type="entry name" value="Cysteine Rich Protein"/>
    <property type="match status" value="1"/>
</dbReference>
<evidence type="ECO:0000256" key="5">
    <source>
        <dbReference type="SAM" id="MobiDB-lite"/>
    </source>
</evidence>
<evidence type="ECO:0000313" key="9">
    <source>
        <dbReference type="WBParaSite" id="SBAD_0000728501-mRNA-1"/>
    </source>
</evidence>
<dbReference type="OrthoDB" id="1679758at2759"/>
<protein>
    <submittedName>
        <fullName evidence="9">LIM zinc-binding domain-containing protein</fullName>
    </submittedName>
</protein>
<dbReference type="EMBL" id="UZAM01010248">
    <property type="protein sequence ID" value="VDP11548.1"/>
    <property type="molecule type" value="Genomic_DNA"/>
</dbReference>
<feature type="region of interest" description="Disordered" evidence="5">
    <location>
        <begin position="243"/>
        <end position="291"/>
    </location>
</feature>
<organism evidence="9">
    <name type="scientific">Soboliphyme baturini</name>
    <dbReference type="NCBI Taxonomy" id="241478"/>
    <lineage>
        <taxon>Eukaryota</taxon>
        <taxon>Metazoa</taxon>
        <taxon>Ecdysozoa</taxon>
        <taxon>Nematoda</taxon>
        <taxon>Enoplea</taxon>
        <taxon>Dorylaimia</taxon>
        <taxon>Dioctophymatida</taxon>
        <taxon>Dioctophymatoidea</taxon>
        <taxon>Soboliphymatidae</taxon>
        <taxon>Soboliphyme</taxon>
    </lineage>
</organism>
<keyword evidence="1 4" id="KW-0479">Metal-binding</keyword>
<reference evidence="9" key="1">
    <citation type="submission" date="2016-06" db="UniProtKB">
        <authorList>
            <consortium name="WormBaseParasite"/>
        </authorList>
    </citation>
    <scope>IDENTIFICATION</scope>
</reference>
<dbReference type="GO" id="GO:0046872">
    <property type="term" value="F:metal ion binding"/>
    <property type="evidence" value="ECO:0007669"/>
    <property type="project" value="UniProtKB-KW"/>
</dbReference>
<keyword evidence="8" id="KW-1185">Reference proteome</keyword>
<evidence type="ECO:0000256" key="2">
    <source>
        <dbReference type="ARBA" id="ARBA00022833"/>
    </source>
</evidence>
<evidence type="ECO:0000259" key="6">
    <source>
        <dbReference type="PROSITE" id="PS50023"/>
    </source>
</evidence>
<dbReference type="WBParaSite" id="SBAD_0000728501-mRNA-1">
    <property type="protein sequence ID" value="SBAD_0000728501-mRNA-1"/>
    <property type="gene ID" value="SBAD_0000728501"/>
</dbReference>
<keyword evidence="2 4" id="KW-0862">Zinc</keyword>
<keyword evidence="3 4" id="KW-0440">LIM domain</keyword>
<evidence type="ECO:0000313" key="7">
    <source>
        <dbReference type="EMBL" id="VDP11548.1"/>
    </source>
</evidence>
<dbReference type="SMART" id="SM00132">
    <property type="entry name" value="LIM"/>
    <property type="match status" value="1"/>
</dbReference>
<feature type="domain" description="LIM zinc-binding" evidence="6">
    <location>
        <begin position="23"/>
        <end position="83"/>
    </location>
</feature>
<dbReference type="CDD" id="cd09358">
    <property type="entry name" value="LIM_Mical_like"/>
    <property type="match status" value="1"/>
</dbReference>
<dbReference type="Proteomes" id="UP000270296">
    <property type="component" value="Unassembled WGS sequence"/>
</dbReference>
<evidence type="ECO:0000256" key="1">
    <source>
        <dbReference type="ARBA" id="ARBA00022723"/>
    </source>
</evidence>
<evidence type="ECO:0000256" key="3">
    <source>
        <dbReference type="ARBA" id="ARBA00023038"/>
    </source>
</evidence>
<dbReference type="InterPro" id="IPR001781">
    <property type="entry name" value="Znf_LIM"/>
</dbReference>
<sequence>MFVREQVKLWQRIKGTKDDEEATECAVCERIVYPVDKVKMDKKVFHRQCFKCSKCLKGLSVQNYYTHEGLLYCKTHMQQIFHPELGITDAAAAPPLITTGGTNTEKTLHKSADQFQREFAFTNFKSNKMFILAVRKTREQFQKGIPFQELTSSDNVDKEDIKFAGKFKTLTYSFRCSELSNVKDKFEKGELLDKNVKKTEVEARCAELGNIKAAFEQPTSDESEKQKEAKKLEISEEFQKIKKEKRRLQEKERRETEEELRNQPEVKQKSRTALTEELQEEEKPPEDSKIEDLAITAEHAQKMRAKWEKIQRKEAKKAMNTKFRRLNRKTGRYCEMF</sequence>
<gene>
    <name evidence="7" type="ORF">SBAD_LOCUS7019</name>
</gene>
<reference evidence="7 8" key="2">
    <citation type="submission" date="2018-11" db="EMBL/GenBank/DDBJ databases">
        <authorList>
            <consortium name="Pathogen Informatics"/>
        </authorList>
    </citation>
    <scope>NUCLEOTIDE SEQUENCE [LARGE SCALE GENOMIC DNA]</scope>
</reference>
<dbReference type="Pfam" id="PF00412">
    <property type="entry name" value="LIM"/>
    <property type="match status" value="1"/>
</dbReference>
<feature type="compositionally biased region" description="Basic and acidic residues" evidence="5">
    <location>
        <begin position="243"/>
        <end position="268"/>
    </location>
</feature>
<dbReference type="PROSITE" id="PS00478">
    <property type="entry name" value="LIM_DOMAIN_1"/>
    <property type="match status" value="1"/>
</dbReference>
<evidence type="ECO:0000313" key="8">
    <source>
        <dbReference type="Proteomes" id="UP000270296"/>
    </source>
</evidence>
<dbReference type="PANTHER" id="PTHR24206">
    <property type="entry name" value="OS06G0237300 PROTEIN"/>
    <property type="match status" value="1"/>
</dbReference>
<accession>A0A183ITS2</accession>
<proteinExistence type="predicted"/>
<feature type="compositionally biased region" description="Basic and acidic residues" evidence="5">
    <location>
        <begin position="281"/>
        <end position="291"/>
    </location>
</feature>
<dbReference type="SUPFAM" id="SSF57716">
    <property type="entry name" value="Glucocorticoid receptor-like (DNA-binding domain)"/>
    <property type="match status" value="2"/>
</dbReference>
<dbReference type="PROSITE" id="PS50023">
    <property type="entry name" value="LIM_DOMAIN_2"/>
    <property type="match status" value="1"/>
</dbReference>
<name>A0A183ITS2_9BILA</name>